<dbReference type="InterPro" id="IPR036852">
    <property type="entry name" value="Peptidase_S8/S53_dom_sf"/>
</dbReference>
<evidence type="ECO:0000256" key="3">
    <source>
        <dbReference type="ARBA" id="ARBA00022801"/>
    </source>
</evidence>
<dbReference type="PANTHER" id="PTHR43806:SF11">
    <property type="entry name" value="CEREVISIN-RELATED"/>
    <property type="match status" value="1"/>
</dbReference>
<name>A0ABW5IF59_9BACT</name>
<comment type="caution">
    <text evidence="7">The sequence shown here is derived from an EMBL/GenBank/DDBJ whole genome shotgun (WGS) entry which is preliminary data.</text>
</comment>
<keyword evidence="8" id="KW-1185">Reference proteome</keyword>
<dbReference type="InterPro" id="IPR000209">
    <property type="entry name" value="Peptidase_S8/S53_dom"/>
</dbReference>
<protein>
    <submittedName>
        <fullName evidence="7">S8 family peptidase</fullName>
    </submittedName>
</protein>
<dbReference type="Pfam" id="PF00082">
    <property type="entry name" value="Peptidase_S8"/>
    <property type="match status" value="1"/>
</dbReference>
<evidence type="ECO:0000313" key="7">
    <source>
        <dbReference type="EMBL" id="MFD2512234.1"/>
    </source>
</evidence>
<feature type="active site" description="Charge relay system" evidence="5">
    <location>
        <position position="319"/>
    </location>
</feature>
<dbReference type="CDD" id="cd04847">
    <property type="entry name" value="Peptidases_S8_Subtilisin_like_2"/>
    <property type="match status" value="1"/>
</dbReference>
<accession>A0ABW5IF59</accession>
<reference evidence="8" key="1">
    <citation type="journal article" date="2019" name="Int. J. Syst. Evol. Microbiol.">
        <title>The Global Catalogue of Microorganisms (GCM) 10K type strain sequencing project: providing services to taxonomists for standard genome sequencing and annotation.</title>
        <authorList>
            <consortium name="The Broad Institute Genomics Platform"/>
            <consortium name="The Broad Institute Genome Sequencing Center for Infectious Disease"/>
            <person name="Wu L."/>
            <person name="Ma J."/>
        </authorList>
    </citation>
    <scope>NUCLEOTIDE SEQUENCE [LARGE SCALE GENOMIC DNA]</scope>
    <source>
        <strain evidence="8">KCTC 42498</strain>
    </source>
</reference>
<evidence type="ECO:0000313" key="8">
    <source>
        <dbReference type="Proteomes" id="UP001597544"/>
    </source>
</evidence>
<sequence length="817" mass="92906">MKQTNPHLKLNVDRIKLYEKFTYKQRDLSGSKKRDNDEENSDEAVPNYINKAETFSYSLSSLSSAQTLRYEKRNQNLQVPRHVDYIKIHFHSQFNIPKYFNIYYHNYGLLAVSFTRFNSTVLFAVADTFKFSVLLNQLEIFVKLHLDNGRTKTFDPNILFIDKFELLSSNDMINLDLSKPLSHIKLELIDYPIPVHTPNIIYDSLVQYFEQRQIIQELNPTTQTVEIQLISREDLLEVVDNFDIVQNVISGLATIISPSTYQQPERSYGFEIEPANENLPIVGIIDTGISNTTPLRSILINDDHLNVTGVSSFIDNANHGTGVAGLAALGRDPYLTGYRGKFSADARLLSIKILDGGHGGISDNDVLKLLKEAKLKYPQLKIYTLTICYSQNKKDDEEISRYAYELDKFAHENDCLIFICTSNNNHASSVNTDYDHLYFNQHHCNLSVPSESMNNITIGAAAECFRDGTFLGISPSKEYPTLYSRKYHVDFRRYFKKGKINNRIFKPDVIEAGGDYELIETKYLKFIDKGPSASVQVISSDPTESFCYSIGTSFSAPLAANIAAKILKKYPNLRSQTIKALIVNAASLSNIGHPIPDDMLNRIAGHGLVDPDKTVYSDNNSATIIIEDSIEPEIIQTYPIKFPEYLIKDDLKKQNQLVRITATLCFSFEPVLHNQLSYCPIFMAFSVFRNKDIDDIKEDYENSILRARWTQDGYYKTNPKANSNTHKISFTIGVKELKDESNTFKIAVLCKLGSQLIPGQIEKYKLGHNFSLVVKIEEQLPEKRLTGKLYQGLVSENDIEVLDTVDLDNELNLDLEV</sequence>
<dbReference type="PANTHER" id="PTHR43806">
    <property type="entry name" value="PEPTIDASE S8"/>
    <property type="match status" value="1"/>
</dbReference>
<feature type="active site" description="Charge relay system" evidence="5">
    <location>
        <position position="286"/>
    </location>
</feature>
<keyword evidence="2 5" id="KW-0645">Protease</keyword>
<feature type="domain" description="Peptidase S8/S53" evidence="6">
    <location>
        <begin position="281"/>
        <end position="607"/>
    </location>
</feature>
<dbReference type="InterPro" id="IPR015500">
    <property type="entry name" value="Peptidase_S8_subtilisin-rel"/>
</dbReference>
<evidence type="ECO:0000259" key="6">
    <source>
        <dbReference type="Pfam" id="PF00082"/>
    </source>
</evidence>
<feature type="active site" description="Charge relay system" evidence="5">
    <location>
        <position position="553"/>
    </location>
</feature>
<dbReference type="PRINTS" id="PR00723">
    <property type="entry name" value="SUBTILISIN"/>
</dbReference>
<dbReference type="EMBL" id="JBHULU010000001">
    <property type="protein sequence ID" value="MFD2512234.1"/>
    <property type="molecule type" value="Genomic_DNA"/>
</dbReference>
<dbReference type="InterPro" id="IPR050131">
    <property type="entry name" value="Peptidase_S8_subtilisin-like"/>
</dbReference>
<keyword evidence="4 5" id="KW-0720">Serine protease</keyword>
<dbReference type="Gene3D" id="3.40.50.200">
    <property type="entry name" value="Peptidase S8/S53 domain"/>
    <property type="match status" value="1"/>
</dbReference>
<dbReference type="RefSeq" id="WP_377501928.1">
    <property type="nucleotide sequence ID" value="NZ_JBHULU010000001.1"/>
</dbReference>
<comment type="similarity">
    <text evidence="1 5">Belongs to the peptidase S8 family.</text>
</comment>
<dbReference type="InterPro" id="IPR034074">
    <property type="entry name" value="Y4bN_pept_dom"/>
</dbReference>
<keyword evidence="3 5" id="KW-0378">Hydrolase</keyword>
<evidence type="ECO:0000256" key="4">
    <source>
        <dbReference type="ARBA" id="ARBA00022825"/>
    </source>
</evidence>
<dbReference type="PROSITE" id="PS51892">
    <property type="entry name" value="SUBTILASE"/>
    <property type="match status" value="1"/>
</dbReference>
<dbReference type="SUPFAM" id="SSF52743">
    <property type="entry name" value="Subtilisin-like"/>
    <property type="match status" value="1"/>
</dbReference>
<gene>
    <name evidence="7" type="ORF">ACFSRY_00025</name>
</gene>
<organism evidence="7 8">
    <name type="scientific">Pontibacter locisalis</name>
    <dbReference type="NCBI Taxonomy" id="1719035"/>
    <lineage>
        <taxon>Bacteria</taxon>
        <taxon>Pseudomonadati</taxon>
        <taxon>Bacteroidota</taxon>
        <taxon>Cytophagia</taxon>
        <taxon>Cytophagales</taxon>
        <taxon>Hymenobacteraceae</taxon>
        <taxon>Pontibacter</taxon>
    </lineage>
</organism>
<proteinExistence type="inferred from homology"/>
<evidence type="ECO:0000256" key="1">
    <source>
        <dbReference type="ARBA" id="ARBA00011073"/>
    </source>
</evidence>
<evidence type="ECO:0000256" key="2">
    <source>
        <dbReference type="ARBA" id="ARBA00022670"/>
    </source>
</evidence>
<evidence type="ECO:0000256" key="5">
    <source>
        <dbReference type="PROSITE-ProRule" id="PRU01240"/>
    </source>
</evidence>
<dbReference type="Proteomes" id="UP001597544">
    <property type="component" value="Unassembled WGS sequence"/>
</dbReference>